<evidence type="ECO:0000256" key="5">
    <source>
        <dbReference type="SAM" id="MobiDB-lite"/>
    </source>
</evidence>
<evidence type="ECO:0000256" key="2">
    <source>
        <dbReference type="ARBA" id="ARBA00022884"/>
    </source>
</evidence>
<feature type="region of interest" description="Disordered" evidence="5">
    <location>
        <begin position="483"/>
        <end position="669"/>
    </location>
</feature>
<dbReference type="AlphaFoldDB" id="A0AAY5EC81"/>
<accession>A0AAY5EC81</accession>
<evidence type="ECO:0000313" key="9">
    <source>
        <dbReference type="Proteomes" id="UP000314983"/>
    </source>
</evidence>
<evidence type="ECO:0000256" key="3">
    <source>
        <dbReference type="ARBA" id="ARBA00023242"/>
    </source>
</evidence>
<feature type="region of interest" description="Disordered" evidence="5">
    <location>
        <begin position="63"/>
        <end position="135"/>
    </location>
</feature>
<dbReference type="Pfam" id="PF00076">
    <property type="entry name" value="RRM_1"/>
    <property type="match status" value="1"/>
</dbReference>
<gene>
    <name evidence="8" type="primary">SLTM</name>
</gene>
<dbReference type="SUPFAM" id="SSF68906">
    <property type="entry name" value="SAP domain"/>
    <property type="match status" value="1"/>
</dbReference>
<evidence type="ECO:0000313" key="8">
    <source>
        <dbReference type="Ensembl" id="ENSEEEP00000054159.1"/>
    </source>
</evidence>
<dbReference type="InterPro" id="IPR000504">
    <property type="entry name" value="RRM_dom"/>
</dbReference>
<evidence type="ECO:0008006" key="10">
    <source>
        <dbReference type="Google" id="ProtNLM"/>
    </source>
</evidence>
<feature type="compositionally biased region" description="Low complexity" evidence="5">
    <location>
        <begin position="111"/>
        <end position="121"/>
    </location>
</feature>
<reference evidence="8" key="2">
    <citation type="submission" date="2025-08" db="UniProtKB">
        <authorList>
            <consortium name="Ensembl"/>
        </authorList>
    </citation>
    <scope>IDENTIFICATION</scope>
</reference>
<dbReference type="Gene3D" id="1.10.720.30">
    <property type="entry name" value="SAP domain"/>
    <property type="match status" value="1"/>
</dbReference>
<keyword evidence="2 4" id="KW-0694">RNA-binding</keyword>
<dbReference type="PANTHER" id="PTHR15683:SF5">
    <property type="entry name" value="SAFB-LIKE TRANSCRIPTION MODULATOR"/>
    <property type="match status" value="1"/>
</dbReference>
<dbReference type="SUPFAM" id="SSF54928">
    <property type="entry name" value="RNA-binding domain, RBD"/>
    <property type="match status" value="1"/>
</dbReference>
<dbReference type="GeneTree" id="ENSGT00940000156573"/>
<feature type="domain" description="RRM" evidence="6">
    <location>
        <begin position="270"/>
        <end position="348"/>
    </location>
</feature>
<feature type="compositionally biased region" description="Basic and acidic residues" evidence="5">
    <location>
        <begin position="606"/>
        <end position="624"/>
    </location>
</feature>
<dbReference type="PROSITE" id="PS50102">
    <property type="entry name" value="RRM"/>
    <property type="match status" value="1"/>
</dbReference>
<dbReference type="SMART" id="SM00360">
    <property type="entry name" value="RRM"/>
    <property type="match status" value="1"/>
</dbReference>
<dbReference type="GO" id="GO:0050684">
    <property type="term" value="P:regulation of mRNA processing"/>
    <property type="evidence" value="ECO:0007669"/>
    <property type="project" value="TreeGrafter"/>
</dbReference>
<reference evidence="8 9" key="1">
    <citation type="submission" date="2020-05" db="EMBL/GenBank/DDBJ databases">
        <title>Electrophorus electricus (electric eel) genome, fEleEle1, primary haplotype.</title>
        <authorList>
            <person name="Myers G."/>
            <person name="Meyer A."/>
            <person name="Fedrigo O."/>
            <person name="Formenti G."/>
            <person name="Rhie A."/>
            <person name="Tracey A."/>
            <person name="Sims Y."/>
            <person name="Jarvis E.D."/>
        </authorList>
    </citation>
    <scope>NUCLEOTIDE SEQUENCE [LARGE SCALE GENOMIC DNA]</scope>
</reference>
<keyword evidence="9" id="KW-1185">Reference proteome</keyword>
<protein>
    <recommendedName>
        <fullName evidence="10">SAFB-like, transcription modulator</fullName>
    </recommendedName>
</protein>
<feature type="domain" description="SAP" evidence="7">
    <location>
        <begin position="13"/>
        <end position="47"/>
    </location>
</feature>
<dbReference type="FunFam" id="1.10.720.30:FF:000010">
    <property type="entry name" value="SAFB-like transcription modulator isoform X2"/>
    <property type="match status" value="1"/>
</dbReference>
<evidence type="ECO:0000259" key="7">
    <source>
        <dbReference type="PROSITE" id="PS50800"/>
    </source>
</evidence>
<dbReference type="CDD" id="cd12678">
    <property type="entry name" value="RRM_SLTM"/>
    <property type="match status" value="1"/>
</dbReference>
<dbReference type="Gene3D" id="3.30.70.330">
    <property type="match status" value="1"/>
</dbReference>
<dbReference type="InterPro" id="IPR036361">
    <property type="entry name" value="SAP_dom_sf"/>
</dbReference>
<dbReference type="InterPro" id="IPR003034">
    <property type="entry name" value="SAP_dom"/>
</dbReference>
<feature type="region of interest" description="Disordered" evidence="5">
    <location>
        <begin position="158"/>
        <end position="272"/>
    </location>
</feature>
<evidence type="ECO:0000256" key="1">
    <source>
        <dbReference type="ARBA" id="ARBA00004123"/>
    </source>
</evidence>
<dbReference type="InterPro" id="IPR051738">
    <property type="entry name" value="SAF_Modulators"/>
</dbReference>
<dbReference type="Proteomes" id="UP000314983">
    <property type="component" value="Chromosome 21"/>
</dbReference>
<dbReference type="SMART" id="SM00513">
    <property type="entry name" value="SAP"/>
    <property type="match status" value="1"/>
</dbReference>
<dbReference type="Ensembl" id="ENSEEET00000065490.1">
    <property type="protein sequence ID" value="ENSEEEP00000054159.1"/>
    <property type="gene ID" value="ENSEEEG00000018219.2"/>
</dbReference>
<dbReference type="InterPro" id="IPR012677">
    <property type="entry name" value="Nucleotide-bd_a/b_plait_sf"/>
</dbReference>
<proteinExistence type="predicted"/>
<sequence>MASGAISAETKKITDLRVVDLKSELKRRNLDVTGVKNVLVARLKQAIEDEGGDPDNVEILVSADTPTRKNAKSKGNDAAAASDVEPEVEAEAEPEIEAEVEPELEAEAEPEAPAMEALESEPVPEQAREVEDDNISVTIQAEDAITLDVDGDDLLETGKHVKLPDSEADKGCEEPEASAEMRQEADLMAEAKDGHKDGKRDDGPKSDATKKDSREASKKAESGDKEKDSGKKGPSSTGAAGQAKSSSKDRDGKTTKDEKGGTGSSTSSTRNLWVSGLSSNTKAADLKNLFGKYGKVFSAKVVTNARSPGAKCYGLVTMSSSAEVARCISHLDHTELHGQQISVDRVKLPFTQMEAMKKSRPLLTKGGSKDILPFEKMKEQRMRERMVRMERVRRAMELRRRREMAERERRERERLRVLREREERENLMRERQRLELERQKLERERMERERLERERIRIEQERRKEAERLAREREELRRQQEQLRYEQEKRNSLKRGRDVDHRRDDPYWNGNKKMPPESEGRIGQASDYGSRPQGRFNDFSSRDRPRFPDSGAVQANSFDRRNRFEGEPDSKKARPDPRRDGSSFDRYPKGFDSVRRTEPPPPPPRAELRDTDRREMRDRDERRPVTMPERPAGGRAPPPAMTHSRSARDTGHTGWKNDSGMNTKPGDVR</sequence>
<feature type="compositionally biased region" description="Basic and acidic residues" evidence="5">
    <location>
        <begin position="158"/>
        <end position="231"/>
    </location>
</feature>
<feature type="compositionally biased region" description="Basic and acidic residues" evidence="5">
    <location>
        <begin position="246"/>
        <end position="260"/>
    </location>
</feature>
<dbReference type="FunFam" id="3.30.70.330:FF:001167">
    <property type="entry name" value="SAFB-like, transcription modulator"/>
    <property type="match status" value="1"/>
</dbReference>
<feature type="compositionally biased region" description="Acidic residues" evidence="5">
    <location>
        <begin position="84"/>
        <end position="110"/>
    </location>
</feature>
<dbReference type="PROSITE" id="PS50800">
    <property type="entry name" value="SAP"/>
    <property type="match status" value="1"/>
</dbReference>
<dbReference type="Pfam" id="PF02037">
    <property type="entry name" value="SAP"/>
    <property type="match status" value="1"/>
</dbReference>
<dbReference type="GO" id="GO:0005634">
    <property type="term" value="C:nucleus"/>
    <property type="evidence" value="ECO:0007669"/>
    <property type="project" value="UniProtKB-SubCell"/>
</dbReference>
<keyword evidence="3" id="KW-0539">Nucleus</keyword>
<dbReference type="InterPro" id="IPR035979">
    <property type="entry name" value="RBD_domain_sf"/>
</dbReference>
<dbReference type="GO" id="GO:0003723">
    <property type="term" value="F:RNA binding"/>
    <property type="evidence" value="ECO:0007669"/>
    <property type="project" value="UniProtKB-UniRule"/>
</dbReference>
<dbReference type="GO" id="GO:0006357">
    <property type="term" value="P:regulation of transcription by RNA polymerase II"/>
    <property type="evidence" value="ECO:0007669"/>
    <property type="project" value="TreeGrafter"/>
</dbReference>
<dbReference type="GO" id="GO:0043565">
    <property type="term" value="F:sequence-specific DNA binding"/>
    <property type="evidence" value="ECO:0007669"/>
    <property type="project" value="TreeGrafter"/>
</dbReference>
<evidence type="ECO:0000259" key="6">
    <source>
        <dbReference type="PROSITE" id="PS50102"/>
    </source>
</evidence>
<dbReference type="PANTHER" id="PTHR15683">
    <property type="entry name" value="SCAFFOLD ATTACHMENT FACTOR B-RELATED"/>
    <property type="match status" value="1"/>
</dbReference>
<feature type="compositionally biased region" description="Basic and acidic residues" evidence="5">
    <location>
        <begin position="483"/>
        <end position="506"/>
    </location>
</feature>
<feature type="compositionally biased region" description="Basic and acidic residues" evidence="5">
    <location>
        <begin position="558"/>
        <end position="598"/>
    </location>
</feature>
<organism evidence="8 9">
    <name type="scientific">Electrophorus electricus</name>
    <name type="common">Electric eel</name>
    <name type="synonym">Gymnotus electricus</name>
    <dbReference type="NCBI Taxonomy" id="8005"/>
    <lineage>
        <taxon>Eukaryota</taxon>
        <taxon>Metazoa</taxon>
        <taxon>Chordata</taxon>
        <taxon>Craniata</taxon>
        <taxon>Vertebrata</taxon>
        <taxon>Euteleostomi</taxon>
        <taxon>Actinopterygii</taxon>
        <taxon>Neopterygii</taxon>
        <taxon>Teleostei</taxon>
        <taxon>Ostariophysi</taxon>
        <taxon>Gymnotiformes</taxon>
        <taxon>Gymnotoidei</taxon>
        <taxon>Gymnotidae</taxon>
        <taxon>Electrophorus</taxon>
    </lineage>
</organism>
<comment type="subcellular location">
    <subcellularLocation>
        <location evidence="1">Nucleus</location>
    </subcellularLocation>
</comment>
<evidence type="ECO:0000256" key="4">
    <source>
        <dbReference type="PROSITE-ProRule" id="PRU00176"/>
    </source>
</evidence>
<name>A0AAY5EC81_ELEEL</name>
<reference evidence="8" key="3">
    <citation type="submission" date="2025-09" db="UniProtKB">
        <authorList>
            <consortium name="Ensembl"/>
        </authorList>
    </citation>
    <scope>IDENTIFICATION</scope>
</reference>